<organism evidence="2">
    <name type="scientific">Arcella intermedia</name>
    <dbReference type="NCBI Taxonomy" id="1963864"/>
    <lineage>
        <taxon>Eukaryota</taxon>
        <taxon>Amoebozoa</taxon>
        <taxon>Tubulinea</taxon>
        <taxon>Elardia</taxon>
        <taxon>Arcellinida</taxon>
        <taxon>Sphaerothecina</taxon>
        <taxon>Arcellidae</taxon>
        <taxon>Arcella</taxon>
    </lineage>
</organism>
<dbReference type="AlphaFoldDB" id="A0A6B2KZQ2"/>
<dbReference type="GO" id="GO:0034058">
    <property type="term" value="P:endosomal vesicle fusion"/>
    <property type="evidence" value="ECO:0007669"/>
    <property type="project" value="TreeGrafter"/>
</dbReference>
<dbReference type="EMBL" id="GIBP01001182">
    <property type="protein sequence ID" value="NDV30151.1"/>
    <property type="molecule type" value="Transcribed_RNA"/>
</dbReference>
<name>A0A6B2KZQ2_9EUKA</name>
<dbReference type="PANTHER" id="PTHR12894:SF27">
    <property type="entry name" value="TRANSFORMING GROWTH FACTOR-BETA RECEPTOR-ASSOCIATED PROTEIN 1"/>
    <property type="match status" value="1"/>
</dbReference>
<proteinExistence type="predicted"/>
<protein>
    <recommendedName>
        <fullName evidence="1">Vacuolar sorting protein 39/Transforming growth factor beta receptor-associated domain-containing protein</fullName>
    </recommendedName>
</protein>
<accession>A0A6B2KZQ2</accession>
<sequence>MFNVYSQQFGATLPFQANSLCFDKRMIFACNESKLHCIVPPPTEYRIKKMIDAGHVNGARRLLLEAHKQINNPASLFTYAGDYLFKELKFEYAFPYYTSAIKDYALIKRLIRQYPKLSDKPLSPPEKTLEEIMNDKNLDPKARDTVLKEAKSTFLNWLKAITEKKKIRPDAELKSELNLAMIKLYAEVRPNELQSFTSTLEDRFDNEDSVITYLTASNRLDSLAILHRNMKRYKAALEIWRKLGQGQKDSEVYENETVALLSKISDFTLVKEYSRWIYEKNPKKFKLIWKSDTSDIPIHFIHTFLESINPQIKAFYLKDLILKKKTQDRHHFAELADLYLDAIIKFQDTHRIPEDKLIFMEPLLEEPTKGKPDKSTPEQRMAYLRKKFALFLRGSSFYLIDNHKALLNKIKDYPLRYEKIELNAIGGNHEEAIRLFRKSSDTEAVEKYCGLYKVPVEIDAALDEVLLGSLAHFNPTSNNPRMHALFKIYIEEKNIDKAVELLNKYPGSFDPGLVLKDLPPQTDFLQVSKFLMNSFKLMSHKLHMALVTYNLEKSSNLSLKLEIGKIEETKFRIDRDTVCAISGEKIGDQAFYRYPNGTIALAKKVEESRDTKYVCPKEKIDFRKEPWKYT</sequence>
<evidence type="ECO:0000313" key="2">
    <source>
        <dbReference type="EMBL" id="NDV30151.1"/>
    </source>
</evidence>
<dbReference type="GO" id="GO:0016020">
    <property type="term" value="C:membrane"/>
    <property type="evidence" value="ECO:0007669"/>
    <property type="project" value="TreeGrafter"/>
</dbReference>
<dbReference type="GO" id="GO:0006914">
    <property type="term" value="P:autophagy"/>
    <property type="evidence" value="ECO:0007669"/>
    <property type="project" value="TreeGrafter"/>
</dbReference>
<dbReference type="PANTHER" id="PTHR12894">
    <property type="entry name" value="CNH DOMAIN CONTAINING"/>
    <property type="match status" value="1"/>
</dbReference>
<dbReference type="InterPro" id="IPR019452">
    <property type="entry name" value="VPS39/TGF_beta_rcpt-assoc_1"/>
</dbReference>
<reference evidence="2" key="1">
    <citation type="journal article" date="2020" name="J. Eukaryot. Microbiol.">
        <title>De novo Sequencing, Assembly and Annotation of the Transcriptome for the Free-Living Testate Amoeba Arcella intermedia.</title>
        <authorList>
            <person name="Ribeiro G.M."/>
            <person name="Porfirio-Sousa A.L."/>
            <person name="Maurer-Alcala X.X."/>
            <person name="Katz L.A."/>
            <person name="Lahr D.J.G."/>
        </authorList>
    </citation>
    <scope>NUCLEOTIDE SEQUENCE</scope>
</reference>
<dbReference type="GO" id="GO:0005737">
    <property type="term" value="C:cytoplasm"/>
    <property type="evidence" value="ECO:0007669"/>
    <property type="project" value="TreeGrafter"/>
</dbReference>
<dbReference type="Pfam" id="PF10366">
    <property type="entry name" value="Vps39_1"/>
    <property type="match status" value="1"/>
</dbReference>
<dbReference type="InterPro" id="IPR032914">
    <property type="entry name" value="Vam6/VPS39/TRAP1"/>
</dbReference>
<feature type="domain" description="Vacuolar sorting protein 39/Transforming growth factor beta receptor-associated" evidence="1">
    <location>
        <begin position="180"/>
        <end position="277"/>
    </location>
</feature>
<evidence type="ECO:0000259" key="1">
    <source>
        <dbReference type="Pfam" id="PF10366"/>
    </source>
</evidence>